<dbReference type="Gene3D" id="6.10.250.690">
    <property type="match status" value="1"/>
</dbReference>
<dbReference type="PROSITE" id="PS50110">
    <property type="entry name" value="RESPONSE_REGULATORY"/>
    <property type="match status" value="1"/>
</dbReference>
<dbReference type="GO" id="GO:0032993">
    <property type="term" value="C:protein-DNA complex"/>
    <property type="evidence" value="ECO:0007669"/>
    <property type="project" value="TreeGrafter"/>
</dbReference>
<evidence type="ECO:0000256" key="3">
    <source>
        <dbReference type="ARBA" id="ARBA00023015"/>
    </source>
</evidence>
<evidence type="ECO:0000256" key="8">
    <source>
        <dbReference type="PROSITE-ProRule" id="PRU01091"/>
    </source>
</evidence>
<dbReference type="OrthoDB" id="9802426at2"/>
<evidence type="ECO:0000256" key="7">
    <source>
        <dbReference type="PROSITE-ProRule" id="PRU00169"/>
    </source>
</evidence>
<dbReference type="InterPro" id="IPR016032">
    <property type="entry name" value="Sig_transdc_resp-reg_C-effctor"/>
</dbReference>
<feature type="domain" description="OmpR/PhoB-type" evidence="10">
    <location>
        <begin position="124"/>
        <end position="222"/>
    </location>
</feature>
<dbReference type="InterPro" id="IPR039420">
    <property type="entry name" value="WalR-like"/>
</dbReference>
<evidence type="ECO:0000256" key="6">
    <source>
        <dbReference type="ARBA" id="ARBA00040524"/>
    </source>
</evidence>
<dbReference type="GO" id="GO:0005829">
    <property type="term" value="C:cytosol"/>
    <property type="evidence" value="ECO:0007669"/>
    <property type="project" value="TreeGrafter"/>
</dbReference>
<evidence type="ECO:0000259" key="9">
    <source>
        <dbReference type="PROSITE" id="PS50110"/>
    </source>
</evidence>
<dbReference type="RefSeq" id="WP_092126248.1">
    <property type="nucleotide sequence ID" value="NZ_FNTH01000001.1"/>
</dbReference>
<dbReference type="InterPro" id="IPR001789">
    <property type="entry name" value="Sig_transdc_resp-reg_receiver"/>
</dbReference>
<evidence type="ECO:0000256" key="5">
    <source>
        <dbReference type="ARBA" id="ARBA00023163"/>
    </source>
</evidence>
<evidence type="ECO:0000256" key="2">
    <source>
        <dbReference type="ARBA" id="ARBA00023012"/>
    </source>
</evidence>
<dbReference type="AlphaFoldDB" id="A0A1H4ZS41"/>
<evidence type="ECO:0000256" key="1">
    <source>
        <dbReference type="ARBA" id="ARBA00022553"/>
    </source>
</evidence>
<dbReference type="InterPro" id="IPR001867">
    <property type="entry name" value="OmpR/PhoB-type_DNA-bd"/>
</dbReference>
<dbReference type="GO" id="GO:0000156">
    <property type="term" value="F:phosphorelay response regulator activity"/>
    <property type="evidence" value="ECO:0007669"/>
    <property type="project" value="TreeGrafter"/>
</dbReference>
<dbReference type="Gene3D" id="3.40.50.2300">
    <property type="match status" value="1"/>
</dbReference>
<protein>
    <recommendedName>
        <fullName evidence="6">Cell cycle response regulator CtrA</fullName>
    </recommendedName>
</protein>
<dbReference type="GO" id="GO:0006355">
    <property type="term" value="P:regulation of DNA-templated transcription"/>
    <property type="evidence" value="ECO:0007669"/>
    <property type="project" value="InterPro"/>
</dbReference>
<dbReference type="Proteomes" id="UP000198992">
    <property type="component" value="Unassembled WGS sequence"/>
</dbReference>
<keyword evidence="3" id="KW-0805">Transcription regulation</keyword>
<dbReference type="PANTHER" id="PTHR48111:SF22">
    <property type="entry name" value="REGULATOR OF RPOS"/>
    <property type="match status" value="1"/>
</dbReference>
<gene>
    <name evidence="11" type="ORF">SAMN05444164_4456</name>
</gene>
<feature type="domain" description="Response regulatory" evidence="9">
    <location>
        <begin position="2"/>
        <end position="116"/>
    </location>
</feature>
<feature type="modified residue" description="4-aspartylphosphate" evidence="7">
    <location>
        <position position="51"/>
    </location>
</feature>
<evidence type="ECO:0000256" key="4">
    <source>
        <dbReference type="ARBA" id="ARBA00023125"/>
    </source>
</evidence>
<accession>A0A1H4ZS41</accession>
<dbReference type="Pfam" id="PF00486">
    <property type="entry name" value="Trans_reg_C"/>
    <property type="match status" value="1"/>
</dbReference>
<dbReference type="Gene3D" id="1.10.10.10">
    <property type="entry name" value="Winged helix-like DNA-binding domain superfamily/Winged helix DNA-binding domain"/>
    <property type="match status" value="1"/>
</dbReference>
<organism evidence="11 12">
    <name type="scientific">Bradyrhizobium erythrophlei</name>
    <dbReference type="NCBI Taxonomy" id="1437360"/>
    <lineage>
        <taxon>Bacteria</taxon>
        <taxon>Pseudomonadati</taxon>
        <taxon>Pseudomonadota</taxon>
        <taxon>Alphaproteobacteria</taxon>
        <taxon>Hyphomicrobiales</taxon>
        <taxon>Nitrobacteraceae</taxon>
        <taxon>Bradyrhizobium</taxon>
    </lineage>
</organism>
<sequence>MRFLVIEDEPQIAAYLDRLLGQLGGVIDIVESVTDARHALSSLNYDLAIVDRMLPDGDALNIVTTLSRQPDRPAIIMLTAKDAKEDVIDGLNGGADDYLGKPFEPQEFIARARAVLRRPRVFVSSMLSFGNVELKIGTNEATVAGHKVLLRRREALILEALLMRRDRVIAREALIEAIYGFDDEIESNTLEAQVSRLRKKLSELGSNVEIRSMRGIGYILRMANIR</sequence>
<dbReference type="EMBL" id="FNTH01000001">
    <property type="protein sequence ID" value="SED33016.1"/>
    <property type="molecule type" value="Genomic_DNA"/>
</dbReference>
<dbReference type="Pfam" id="PF00072">
    <property type="entry name" value="Response_reg"/>
    <property type="match status" value="1"/>
</dbReference>
<dbReference type="PANTHER" id="PTHR48111">
    <property type="entry name" value="REGULATOR OF RPOS"/>
    <property type="match status" value="1"/>
</dbReference>
<keyword evidence="2" id="KW-0902">Two-component regulatory system</keyword>
<reference evidence="11 12" key="1">
    <citation type="submission" date="2016-10" db="EMBL/GenBank/DDBJ databases">
        <authorList>
            <person name="de Groot N.N."/>
        </authorList>
    </citation>
    <scope>NUCLEOTIDE SEQUENCE [LARGE SCALE GENOMIC DNA]</scope>
    <source>
        <strain evidence="11 12">MT12</strain>
    </source>
</reference>
<dbReference type="GO" id="GO:0000976">
    <property type="term" value="F:transcription cis-regulatory region binding"/>
    <property type="evidence" value="ECO:0007669"/>
    <property type="project" value="TreeGrafter"/>
</dbReference>
<dbReference type="SMART" id="SM00862">
    <property type="entry name" value="Trans_reg_C"/>
    <property type="match status" value="1"/>
</dbReference>
<evidence type="ECO:0000313" key="12">
    <source>
        <dbReference type="Proteomes" id="UP000198992"/>
    </source>
</evidence>
<dbReference type="CDD" id="cd00383">
    <property type="entry name" value="trans_reg_C"/>
    <property type="match status" value="1"/>
</dbReference>
<evidence type="ECO:0000259" key="10">
    <source>
        <dbReference type="PROSITE" id="PS51755"/>
    </source>
</evidence>
<dbReference type="SMART" id="SM00448">
    <property type="entry name" value="REC"/>
    <property type="match status" value="1"/>
</dbReference>
<dbReference type="PROSITE" id="PS51755">
    <property type="entry name" value="OMPR_PHOB"/>
    <property type="match status" value="1"/>
</dbReference>
<dbReference type="SUPFAM" id="SSF46894">
    <property type="entry name" value="C-terminal effector domain of the bipartite response regulators"/>
    <property type="match status" value="1"/>
</dbReference>
<evidence type="ECO:0000313" key="11">
    <source>
        <dbReference type="EMBL" id="SED33016.1"/>
    </source>
</evidence>
<dbReference type="InterPro" id="IPR036388">
    <property type="entry name" value="WH-like_DNA-bd_sf"/>
</dbReference>
<keyword evidence="1 7" id="KW-0597">Phosphoprotein</keyword>
<name>A0A1H4ZS41_9BRAD</name>
<feature type="DNA-binding region" description="OmpR/PhoB-type" evidence="8">
    <location>
        <begin position="124"/>
        <end position="222"/>
    </location>
</feature>
<proteinExistence type="predicted"/>
<dbReference type="InterPro" id="IPR011006">
    <property type="entry name" value="CheY-like_superfamily"/>
</dbReference>
<keyword evidence="4 8" id="KW-0238">DNA-binding</keyword>
<dbReference type="SUPFAM" id="SSF52172">
    <property type="entry name" value="CheY-like"/>
    <property type="match status" value="1"/>
</dbReference>
<keyword evidence="5" id="KW-0804">Transcription</keyword>